<protein>
    <submittedName>
        <fullName evidence="1">Phage protein</fullName>
    </submittedName>
</protein>
<name>A0A0E3WFP3_9STRE</name>
<organism evidence="1 2">
    <name type="scientific">Streptococcus varani</name>
    <dbReference type="NCBI Taxonomy" id="1608583"/>
    <lineage>
        <taxon>Bacteria</taxon>
        <taxon>Bacillati</taxon>
        <taxon>Bacillota</taxon>
        <taxon>Bacilli</taxon>
        <taxon>Lactobacillales</taxon>
        <taxon>Streptococcaceae</taxon>
        <taxon>Streptococcus</taxon>
    </lineage>
</organism>
<accession>A0A0E3WFP3</accession>
<proteinExistence type="predicted"/>
<dbReference type="OrthoDB" id="1653637at2"/>
<evidence type="ECO:0000313" key="1">
    <source>
        <dbReference type="EMBL" id="CQR25875.1"/>
    </source>
</evidence>
<evidence type="ECO:0000313" key="2">
    <source>
        <dbReference type="Proteomes" id="UP000198604"/>
    </source>
</evidence>
<gene>
    <name evidence="1" type="ORF">BN1356_02222</name>
</gene>
<dbReference type="STRING" id="1608583.BN1356_02222"/>
<dbReference type="AlphaFoldDB" id="A0A0E3WFP3"/>
<dbReference type="EMBL" id="CTEN01000004">
    <property type="protein sequence ID" value="CQR25875.1"/>
    <property type="molecule type" value="Genomic_DNA"/>
</dbReference>
<dbReference type="RefSeq" id="WP_093651380.1">
    <property type="nucleotide sequence ID" value="NZ_CTEN01000004.1"/>
</dbReference>
<sequence>MGKLKGITITLIDKVVEGKDPFGNPIKVDFDIEVENVLVAPATSDDITNQLSLTGKKAVYTLGIPKGDTHDWRDKEVRFFGQKFKTFGLPLEGIEELIPLEWNKKVMVERYE</sequence>
<keyword evidence="2" id="KW-1185">Reference proteome</keyword>
<dbReference type="Proteomes" id="UP000198604">
    <property type="component" value="Unassembled WGS sequence"/>
</dbReference>
<reference evidence="2" key="1">
    <citation type="submission" date="2015-03" db="EMBL/GenBank/DDBJ databases">
        <authorList>
            <person name="Urmite Genomes"/>
        </authorList>
    </citation>
    <scope>NUCLEOTIDE SEQUENCE [LARGE SCALE GENOMIC DNA]</scope>
    <source>
        <strain evidence="2">FF10</strain>
    </source>
</reference>